<dbReference type="Proteomes" id="UP001596174">
    <property type="component" value="Unassembled WGS sequence"/>
</dbReference>
<keyword evidence="3" id="KW-0270">Exopolysaccharide synthesis</keyword>
<dbReference type="InterPro" id="IPR031358">
    <property type="entry name" value="Stealth_CR1"/>
</dbReference>
<dbReference type="Pfam" id="PF17102">
    <property type="entry name" value="Stealth_CR3"/>
    <property type="match status" value="1"/>
</dbReference>
<dbReference type="PANTHER" id="PTHR24045">
    <property type="match status" value="1"/>
</dbReference>
<dbReference type="InterPro" id="IPR021520">
    <property type="entry name" value="Stealth_CR2"/>
</dbReference>
<dbReference type="InterPro" id="IPR031356">
    <property type="entry name" value="Stealth_CR4"/>
</dbReference>
<evidence type="ECO:0000256" key="3">
    <source>
        <dbReference type="ARBA" id="ARBA00023169"/>
    </source>
</evidence>
<evidence type="ECO:0000313" key="9">
    <source>
        <dbReference type="Proteomes" id="UP001596174"/>
    </source>
</evidence>
<dbReference type="PANTHER" id="PTHR24045:SF0">
    <property type="entry name" value="N-ACETYLGLUCOSAMINE-1-PHOSPHOTRANSFERASE SUBUNITS ALPHA_BETA"/>
    <property type="match status" value="1"/>
</dbReference>
<feature type="domain" description="Stealth protein CR3 conserved region 3" evidence="6">
    <location>
        <begin position="460"/>
        <end position="508"/>
    </location>
</feature>
<evidence type="ECO:0000313" key="8">
    <source>
        <dbReference type="EMBL" id="MFC5908758.1"/>
    </source>
</evidence>
<evidence type="ECO:0000256" key="1">
    <source>
        <dbReference type="ARBA" id="ARBA00007583"/>
    </source>
</evidence>
<name>A0ABW1G2U9_9ACTN</name>
<evidence type="ECO:0000259" key="5">
    <source>
        <dbReference type="Pfam" id="PF17101"/>
    </source>
</evidence>
<dbReference type="RefSeq" id="WP_380583933.1">
    <property type="nucleotide sequence ID" value="NZ_JBHSQJ010000064.1"/>
</dbReference>
<dbReference type="Pfam" id="PF17103">
    <property type="entry name" value="Stealth_CR4"/>
    <property type="match status" value="1"/>
</dbReference>
<dbReference type="Pfam" id="PF11380">
    <property type="entry name" value="Stealth_CR2"/>
    <property type="match status" value="1"/>
</dbReference>
<feature type="domain" description="Stealth protein CR4 conserved region 4" evidence="7">
    <location>
        <begin position="536"/>
        <end position="582"/>
    </location>
</feature>
<organism evidence="8 9">
    <name type="scientific">Streptacidiphilus monticola</name>
    <dbReference type="NCBI Taxonomy" id="2161674"/>
    <lineage>
        <taxon>Bacteria</taxon>
        <taxon>Bacillati</taxon>
        <taxon>Actinomycetota</taxon>
        <taxon>Actinomycetes</taxon>
        <taxon>Kitasatosporales</taxon>
        <taxon>Streptomycetaceae</taxon>
        <taxon>Streptacidiphilus</taxon>
    </lineage>
</organism>
<gene>
    <name evidence="8" type="ORF">ACFP3V_16240</name>
</gene>
<reference evidence="9" key="1">
    <citation type="journal article" date="2019" name="Int. J. Syst. Evol. Microbiol.">
        <title>The Global Catalogue of Microorganisms (GCM) 10K type strain sequencing project: providing services to taxonomists for standard genome sequencing and annotation.</title>
        <authorList>
            <consortium name="The Broad Institute Genomics Platform"/>
            <consortium name="The Broad Institute Genome Sequencing Center for Infectious Disease"/>
            <person name="Wu L."/>
            <person name="Ma J."/>
        </authorList>
    </citation>
    <scope>NUCLEOTIDE SEQUENCE [LARGE SCALE GENOMIC DNA]</scope>
    <source>
        <strain evidence="9">JCM 4816</strain>
    </source>
</reference>
<comment type="similarity">
    <text evidence="1">Belongs to the stealth family.</text>
</comment>
<dbReference type="InterPro" id="IPR031357">
    <property type="entry name" value="Stealth_CR3"/>
</dbReference>
<keyword evidence="9" id="KW-1185">Reference proteome</keyword>
<evidence type="ECO:0000259" key="4">
    <source>
        <dbReference type="Pfam" id="PF11380"/>
    </source>
</evidence>
<evidence type="ECO:0000256" key="2">
    <source>
        <dbReference type="ARBA" id="ARBA00022679"/>
    </source>
</evidence>
<protein>
    <submittedName>
        <fullName evidence="8">Stealth family protein</fullName>
    </submittedName>
</protein>
<accession>A0ABW1G2U9</accession>
<evidence type="ECO:0000259" key="7">
    <source>
        <dbReference type="Pfam" id="PF17103"/>
    </source>
</evidence>
<keyword evidence="2" id="KW-0808">Transferase</keyword>
<sequence>MSGRVNPEATSVVSVYRKVLPVAVRRGIAGRVPVELRSTVKDSAAVVSSARARAMVRLSGGSRRAKGRHSAAAVRRTLWYQGRVVRAERGEAPVAWEVRARAFDRVVDALETARVTHFAVRSGRSSTPVLAVPADERPAAESALRAALASGAGHVGPATTQGHDMVPGGAQASWRRLRGHSAVRVAWYVCDPSEQLVHGPEAGVEIEFWSEEDGELVAPRPNRVITRVPSGTGLVTVGRPLFTSARTPGDGGGVATLPEFAGWLPEDHPFPVDVVYTWVDDSDPVWRAARDRARGQGGGRLHEQAANDSRFTSHDELRYSLRSIHQYAPWVRRIHLVTAGQRPVWLNTDHPDIRVVDHREIFSDPDALPTFNSHAIESQLHHIDGLAEHFLYLNDDVLFGRLVSPDLFFHSNGLTKFFPSNALIPHGRPAAEDLPVNAAGKNTRGLIAQHFGTVVSQKMKHTPHALRRSVLAEIEQVYADDHRRTQFSRFRSPGDLSVTSSLHHYYAYHTARATIGRIRYDYVDLSDRAAQRRMNRILAARSLDTFCINDTVVTEDRGRRGEALRQFLGAYFPVPSPYELPGGGAPVEPTALVRDHEWSVTA</sequence>
<evidence type="ECO:0000259" key="6">
    <source>
        <dbReference type="Pfam" id="PF17102"/>
    </source>
</evidence>
<comment type="caution">
    <text evidence="8">The sequence shown here is derived from an EMBL/GenBank/DDBJ whole genome shotgun (WGS) entry which is preliminary data.</text>
</comment>
<dbReference type="Pfam" id="PF17101">
    <property type="entry name" value="Stealth_CR1"/>
    <property type="match status" value="1"/>
</dbReference>
<proteinExistence type="inferred from homology"/>
<dbReference type="EMBL" id="JBHSQJ010000064">
    <property type="protein sequence ID" value="MFC5908758.1"/>
    <property type="molecule type" value="Genomic_DNA"/>
</dbReference>
<feature type="domain" description="Stealth protein CR2 conserved region 2" evidence="4">
    <location>
        <begin position="310"/>
        <end position="416"/>
    </location>
</feature>
<dbReference type="InterPro" id="IPR047141">
    <property type="entry name" value="Stealth"/>
</dbReference>
<feature type="domain" description="Stealth protein CR1 conserved region 1" evidence="5">
    <location>
        <begin position="270"/>
        <end position="297"/>
    </location>
</feature>